<gene>
    <name evidence="1" type="ORF">HPB49_021537</name>
</gene>
<sequence>MKKPVFDEATEYVIRKKLEEQQRAAETRASSKQQEALRGRDAMDGHVTSSTLGETLQPKRWKPKVVPKFGTEDAVALRIGGRLQAVQVYLKMTDNTCRGVIEVDPKVSEADISEAIYSPDAPVVGVRKLGQSNAAAITFEGRKVPFNVFYWGEAVPVRLYRKTTPACTLCGTVGLRVDVLRIGHPRGGARVPAPMSSLRGPHLRGSADCTWKYRRGAGAGWKPGGGKSSNKRQARVARKDSGPGTQAQKQVAAPSPLPETRAATRASRQVPQGSSRPADNHKTGGAGAGAGSANTTGSKVSWADVAASSTPTLAAEKIKEENSRLRQELAKYKTQKLSASAGSADVPETLAESAMEEDASLPPTQQAETPATEVVEKREEENSNVVARQTDKKAAVTQEESRIEADVERCLQRELPRLEARIAQNIQASLERTLQTIIERSDQAAIERGSHGAVKRVLQGILEPHLIKLQAFEIRIDRNLQEHADCTRSKVPKLTGRMGNRLLGADDLPDTGVETPGAASLSIQHGPPS</sequence>
<proteinExistence type="predicted"/>
<name>A0ACB8E3L3_DERSI</name>
<organism evidence="1 2">
    <name type="scientific">Dermacentor silvarum</name>
    <name type="common">Tick</name>
    <dbReference type="NCBI Taxonomy" id="543639"/>
    <lineage>
        <taxon>Eukaryota</taxon>
        <taxon>Metazoa</taxon>
        <taxon>Ecdysozoa</taxon>
        <taxon>Arthropoda</taxon>
        <taxon>Chelicerata</taxon>
        <taxon>Arachnida</taxon>
        <taxon>Acari</taxon>
        <taxon>Parasitiformes</taxon>
        <taxon>Ixodida</taxon>
        <taxon>Ixodoidea</taxon>
        <taxon>Ixodidae</taxon>
        <taxon>Rhipicephalinae</taxon>
        <taxon>Dermacentor</taxon>
    </lineage>
</organism>
<dbReference type="Proteomes" id="UP000821865">
    <property type="component" value="Chromosome 1"/>
</dbReference>
<accession>A0ACB8E3L3</accession>
<evidence type="ECO:0000313" key="2">
    <source>
        <dbReference type="Proteomes" id="UP000821865"/>
    </source>
</evidence>
<keyword evidence="2" id="KW-1185">Reference proteome</keyword>
<comment type="caution">
    <text evidence="1">The sequence shown here is derived from an EMBL/GenBank/DDBJ whole genome shotgun (WGS) entry which is preliminary data.</text>
</comment>
<protein>
    <submittedName>
        <fullName evidence="1">Uncharacterized protein</fullName>
    </submittedName>
</protein>
<evidence type="ECO:0000313" key="1">
    <source>
        <dbReference type="EMBL" id="KAH7981095.1"/>
    </source>
</evidence>
<dbReference type="EMBL" id="CM023470">
    <property type="protein sequence ID" value="KAH7981095.1"/>
    <property type="molecule type" value="Genomic_DNA"/>
</dbReference>
<reference evidence="1" key="1">
    <citation type="submission" date="2020-05" db="EMBL/GenBank/DDBJ databases">
        <title>Large-scale comparative analyses of tick genomes elucidate their genetic diversity and vector capacities.</title>
        <authorList>
            <person name="Jia N."/>
            <person name="Wang J."/>
            <person name="Shi W."/>
            <person name="Du L."/>
            <person name="Sun Y."/>
            <person name="Zhan W."/>
            <person name="Jiang J."/>
            <person name="Wang Q."/>
            <person name="Zhang B."/>
            <person name="Ji P."/>
            <person name="Sakyi L.B."/>
            <person name="Cui X."/>
            <person name="Yuan T."/>
            <person name="Jiang B."/>
            <person name="Yang W."/>
            <person name="Lam T.T.-Y."/>
            <person name="Chang Q."/>
            <person name="Ding S."/>
            <person name="Wang X."/>
            <person name="Zhu J."/>
            <person name="Ruan X."/>
            <person name="Zhao L."/>
            <person name="Wei J."/>
            <person name="Que T."/>
            <person name="Du C."/>
            <person name="Cheng J."/>
            <person name="Dai P."/>
            <person name="Han X."/>
            <person name="Huang E."/>
            <person name="Gao Y."/>
            <person name="Liu J."/>
            <person name="Shao H."/>
            <person name="Ye R."/>
            <person name="Li L."/>
            <person name="Wei W."/>
            <person name="Wang X."/>
            <person name="Wang C."/>
            <person name="Yang T."/>
            <person name="Huo Q."/>
            <person name="Li W."/>
            <person name="Guo W."/>
            <person name="Chen H."/>
            <person name="Zhou L."/>
            <person name="Ni X."/>
            <person name="Tian J."/>
            <person name="Zhou Y."/>
            <person name="Sheng Y."/>
            <person name="Liu T."/>
            <person name="Pan Y."/>
            <person name="Xia L."/>
            <person name="Li J."/>
            <person name="Zhao F."/>
            <person name="Cao W."/>
        </authorList>
    </citation>
    <scope>NUCLEOTIDE SEQUENCE</scope>
    <source>
        <strain evidence="1">Dsil-2018</strain>
    </source>
</reference>